<dbReference type="AlphaFoldDB" id="E3G739"/>
<evidence type="ECO:0000313" key="1">
    <source>
        <dbReference type="EMBL" id="ADO47363.1"/>
    </source>
</evidence>
<dbReference type="STRING" id="701347.Entcl_1095"/>
<keyword evidence="2" id="KW-1185">Reference proteome</keyword>
<evidence type="ECO:0000313" key="2">
    <source>
        <dbReference type="Proteomes" id="UP000006872"/>
    </source>
</evidence>
<sequence length="599" mass="67761">MIDQLVLTKNAQFYVLKDDLNETIENIINKILSESCLNIDENEGKIIDVTRSEGVLMDENIPYIYSILVFPTLKDVYFFDSDEFDTKYQDRIYAYIIIFEFDKHFAIVKKSCSNISDCVDKYFQLFSGSAITNTFNDSDVAYQKISLRNMTVSDKAIRSRSYEAADLKGTFSTHAAGRSIPSFIKYRHGTTIKTISGTGRLVESSHRVSFDHIASWVHQQLILIKNGGHDKAFLDAFAKAKDLKEVIKSGVAPNAILIESSSLYDHLKENKLSIKYPSTVNGTKTQTTLTDKQEQNLLRYLERVFPINSQGKIICALGNARINVNKTITFDSSFLRTLKVHVGGQDITLQNYIMKNGFYSVTFTDHKFMYYLGNCFEDVSGVSEIEAILKMLHPINGMTNVSSEKGVFKSNSVNFSRNSMFNLVEHVHRKDNYIFCDDLGTEWADHITFNAKDSCINFIHSKHGLKSTSASNLHDIVGQAIKNLGYMNSSVDDFNSKATSTFSQFYKANKCLTKISRTRKGNLANFQNYLNALFTDYKLHRKCIISCSFISEGTIRTELLKIKQGQKVGGHIIQLLWILSSFSHAARDASVIPIIYCAN</sequence>
<protein>
    <submittedName>
        <fullName evidence="1">Uncharacterized protein</fullName>
    </submittedName>
</protein>
<dbReference type="Proteomes" id="UP000006872">
    <property type="component" value="Chromosome"/>
</dbReference>
<name>E3G739_ENTLS</name>
<dbReference type="eggNOG" id="ENOG502ZA8Y">
    <property type="taxonomic scope" value="Bacteria"/>
</dbReference>
<dbReference type="RefSeq" id="WP_013365114.1">
    <property type="nucleotide sequence ID" value="NC_014618.1"/>
</dbReference>
<dbReference type="HOGENOM" id="CLU_018762_1_0_6"/>
<reference evidence="2" key="1">
    <citation type="submission" date="2010-10" db="EMBL/GenBank/DDBJ databases">
        <title>Complete sequence of Enterobacter cloacae SCF1.</title>
        <authorList>
            <consortium name="US DOE Joint Genome Institute"/>
            <person name="Lucas S."/>
            <person name="Copeland A."/>
            <person name="Lapidus A."/>
            <person name="Cheng J.-F."/>
            <person name="Bruce D."/>
            <person name="Goodwin L."/>
            <person name="Pitluck S."/>
            <person name="Davenport K."/>
            <person name="Detter J.C."/>
            <person name="Han C."/>
            <person name="Tapia R."/>
            <person name="Land M."/>
            <person name="Hauser L."/>
            <person name="Chang Y.-J."/>
            <person name="Jeffries C."/>
            <person name="Kyrpides N."/>
            <person name="Ivanova N."/>
            <person name="Mikhailova N."/>
            <person name="DeAngelis K."/>
            <person name="Arkin A.P."/>
            <person name="Chivian D."/>
            <person name="Edwards B."/>
            <person name="Woo H."/>
            <person name="Hazen T.C."/>
            <person name="Woyke T."/>
        </authorList>
    </citation>
    <scope>NUCLEOTIDE SEQUENCE [LARGE SCALE GENOMIC DNA]</scope>
    <source>
        <strain evidence="2">SCF1</strain>
    </source>
</reference>
<accession>E3G739</accession>
<proteinExistence type="predicted"/>
<organism evidence="1 2">
    <name type="scientific">Enterobacter lignolyticus (strain SCF1)</name>
    <dbReference type="NCBI Taxonomy" id="701347"/>
    <lineage>
        <taxon>Bacteria</taxon>
        <taxon>Pseudomonadati</taxon>
        <taxon>Pseudomonadota</taxon>
        <taxon>Gammaproteobacteria</taxon>
        <taxon>Enterobacterales</taxon>
        <taxon>Enterobacteriaceae</taxon>
        <taxon>Pluralibacter</taxon>
    </lineage>
</organism>
<dbReference type="EMBL" id="CP002272">
    <property type="protein sequence ID" value="ADO47363.1"/>
    <property type="molecule type" value="Genomic_DNA"/>
</dbReference>
<dbReference type="KEGG" id="esc:Entcl_1095"/>
<reference evidence="1 2" key="2">
    <citation type="journal article" date="2011" name="Stand. Genomic Sci.">
        <title>Complete genome sequence of 'Enterobacter lignolyticus' SCF1.</title>
        <authorList>
            <person name="Deangelis K.M."/>
            <person name="D'Haeseleer P."/>
            <person name="Chivian D."/>
            <person name="Fortney J.L."/>
            <person name="Khudyakov J."/>
            <person name="Simmons B."/>
            <person name="Woo H."/>
            <person name="Arkin A.P."/>
            <person name="Davenport K.W."/>
            <person name="Goodwin L."/>
            <person name="Chen A."/>
            <person name="Ivanova N."/>
            <person name="Kyrpides N.C."/>
            <person name="Mavromatis K."/>
            <person name="Woyke T."/>
            <person name="Hazen T.C."/>
        </authorList>
    </citation>
    <scope>NUCLEOTIDE SEQUENCE [LARGE SCALE GENOMIC DNA]</scope>
    <source>
        <strain evidence="1 2">SCF1</strain>
    </source>
</reference>
<gene>
    <name evidence="1" type="ordered locus">Entcl_1095</name>
</gene>